<dbReference type="Gene3D" id="2.40.160.20">
    <property type="match status" value="1"/>
</dbReference>
<keyword evidence="1" id="KW-0732">Signal</keyword>
<organism evidence="2 3">
    <name type="scientific">Gaopeijia maritima</name>
    <dbReference type="NCBI Taxonomy" id="3119007"/>
    <lineage>
        <taxon>Bacteria</taxon>
        <taxon>Pseudomonadati</taxon>
        <taxon>Gemmatimonadota</taxon>
        <taxon>Longimicrobiia</taxon>
        <taxon>Gaopeijiales</taxon>
        <taxon>Gaopeijiaceae</taxon>
        <taxon>Gaopeijia</taxon>
    </lineage>
</organism>
<accession>A0ABU9E5G7</accession>
<reference evidence="2 3" key="1">
    <citation type="submission" date="2024-02" db="EMBL/GenBank/DDBJ databases">
        <title>A novel Gemmatimonadota bacterium.</title>
        <authorList>
            <person name="Du Z.-J."/>
            <person name="Ye Y.-Q."/>
        </authorList>
    </citation>
    <scope>NUCLEOTIDE SEQUENCE [LARGE SCALE GENOMIC DNA]</scope>
    <source>
        <strain evidence="2 3">DH-20</strain>
    </source>
</reference>
<feature type="signal peptide" evidence="1">
    <location>
        <begin position="1"/>
        <end position="25"/>
    </location>
</feature>
<evidence type="ECO:0008006" key="4">
    <source>
        <dbReference type="Google" id="ProtNLM"/>
    </source>
</evidence>
<evidence type="ECO:0000256" key="1">
    <source>
        <dbReference type="SAM" id="SignalP"/>
    </source>
</evidence>
<comment type="caution">
    <text evidence="2">The sequence shown here is derived from an EMBL/GenBank/DDBJ whole genome shotgun (WGS) entry which is preliminary data.</text>
</comment>
<evidence type="ECO:0000313" key="2">
    <source>
        <dbReference type="EMBL" id="MEK9499982.1"/>
    </source>
</evidence>
<sequence>MSTNIQRTLLASTLAAALLAPATLAAQPPDPSITRGLHLSLRTGGMGIGFEDDRDATGGGLGLRIGYGFTDRFTAYLGLDGSEMSDSDFEGVPADEDFGAAVVELGGRFHFRTTERWVPFAEASLSLIGVAFDDDEGREVGYGGPAGSVGAGLLFFASPTVAIEAGGAFTAGELQHREVNGVDTDVGIATSAVRIHIGVSLYPF</sequence>
<keyword evidence="3" id="KW-1185">Reference proteome</keyword>
<feature type="chain" id="PRO_5047103319" description="Outer membrane protein beta-barrel domain-containing protein" evidence="1">
    <location>
        <begin position="26"/>
        <end position="204"/>
    </location>
</feature>
<dbReference type="Proteomes" id="UP001484239">
    <property type="component" value="Unassembled WGS sequence"/>
</dbReference>
<evidence type="ECO:0000313" key="3">
    <source>
        <dbReference type="Proteomes" id="UP001484239"/>
    </source>
</evidence>
<dbReference type="SUPFAM" id="SSF56925">
    <property type="entry name" value="OMPA-like"/>
    <property type="match status" value="1"/>
</dbReference>
<proteinExistence type="predicted"/>
<dbReference type="InterPro" id="IPR011250">
    <property type="entry name" value="OMP/PagP_B-barrel"/>
</dbReference>
<protein>
    <recommendedName>
        <fullName evidence="4">Outer membrane protein beta-barrel domain-containing protein</fullName>
    </recommendedName>
</protein>
<dbReference type="RefSeq" id="WP_405277825.1">
    <property type="nucleotide sequence ID" value="NZ_CP144380.1"/>
</dbReference>
<dbReference type="EMBL" id="JBBHLI010000001">
    <property type="protein sequence ID" value="MEK9499982.1"/>
    <property type="molecule type" value="Genomic_DNA"/>
</dbReference>
<name>A0ABU9E5G7_9BACT</name>
<gene>
    <name evidence="2" type="ORF">WI372_03160</name>
</gene>